<organism evidence="1 2">
    <name type="scientific">Oldenlandia corymbosa var. corymbosa</name>
    <dbReference type="NCBI Taxonomy" id="529605"/>
    <lineage>
        <taxon>Eukaryota</taxon>
        <taxon>Viridiplantae</taxon>
        <taxon>Streptophyta</taxon>
        <taxon>Embryophyta</taxon>
        <taxon>Tracheophyta</taxon>
        <taxon>Spermatophyta</taxon>
        <taxon>Magnoliopsida</taxon>
        <taxon>eudicotyledons</taxon>
        <taxon>Gunneridae</taxon>
        <taxon>Pentapetalae</taxon>
        <taxon>asterids</taxon>
        <taxon>lamiids</taxon>
        <taxon>Gentianales</taxon>
        <taxon>Rubiaceae</taxon>
        <taxon>Rubioideae</taxon>
        <taxon>Spermacoceae</taxon>
        <taxon>Hedyotis-Oldenlandia complex</taxon>
        <taxon>Oldenlandia</taxon>
    </lineage>
</organism>
<gene>
    <name evidence="1" type="ORF">OLC1_LOCUS2990</name>
</gene>
<sequence>MGETTRFWNDVWLDLEKPIKHYIHTQLPLHTLKKKIKDYVDINGNWKWSEINIYVPEEIRSKILSTPPPDSQTGPDKAFWRWTRKGSFTTASAYQQLKQ</sequence>
<evidence type="ECO:0000313" key="2">
    <source>
        <dbReference type="Proteomes" id="UP001161247"/>
    </source>
</evidence>
<dbReference type="EMBL" id="OX459118">
    <property type="protein sequence ID" value="CAI9090948.1"/>
    <property type="molecule type" value="Genomic_DNA"/>
</dbReference>
<proteinExistence type="predicted"/>
<dbReference type="Proteomes" id="UP001161247">
    <property type="component" value="Chromosome 1"/>
</dbReference>
<evidence type="ECO:0000313" key="1">
    <source>
        <dbReference type="EMBL" id="CAI9090948.1"/>
    </source>
</evidence>
<keyword evidence="2" id="KW-1185">Reference proteome</keyword>
<dbReference type="AlphaFoldDB" id="A0AAV1C739"/>
<reference evidence="1" key="1">
    <citation type="submission" date="2023-03" db="EMBL/GenBank/DDBJ databases">
        <authorList>
            <person name="Julca I."/>
        </authorList>
    </citation>
    <scope>NUCLEOTIDE SEQUENCE</scope>
</reference>
<name>A0AAV1C739_OLDCO</name>
<accession>A0AAV1C739</accession>
<protein>
    <submittedName>
        <fullName evidence="1">OLC1v1025846C1</fullName>
    </submittedName>
</protein>